<gene>
    <name evidence="2" type="ORF">MAIT1_03568</name>
</gene>
<evidence type="ECO:0000256" key="1">
    <source>
        <dbReference type="SAM" id="MobiDB-lite"/>
    </source>
</evidence>
<name>A0A1Y2K7P4_9PROT</name>
<comment type="caution">
    <text evidence="2">The sequence shown here is derived from an EMBL/GenBank/DDBJ whole genome shotgun (WGS) entry which is preliminary data.</text>
</comment>
<keyword evidence="3" id="KW-1185">Reference proteome</keyword>
<dbReference type="AlphaFoldDB" id="A0A1Y2K7P4"/>
<feature type="compositionally biased region" description="Basic and acidic residues" evidence="1">
    <location>
        <begin position="150"/>
        <end position="159"/>
    </location>
</feature>
<reference evidence="2 3" key="1">
    <citation type="journal article" date="2016" name="BMC Genomics">
        <title>Combined genomic and structural analyses of a cultured magnetotactic bacterium reveals its niche adaptation to a dynamic environment.</title>
        <authorList>
            <person name="Araujo A.C."/>
            <person name="Morillo V."/>
            <person name="Cypriano J."/>
            <person name="Teixeira L.C."/>
            <person name="Leao P."/>
            <person name="Lyra S."/>
            <person name="Almeida L.G."/>
            <person name="Bazylinski D.A."/>
            <person name="Vasconcellos A.T."/>
            <person name="Abreu F."/>
            <person name="Lins U."/>
        </authorList>
    </citation>
    <scope>NUCLEOTIDE SEQUENCE [LARGE SCALE GENOMIC DNA]</scope>
    <source>
        <strain evidence="2 3">IT-1</strain>
    </source>
</reference>
<evidence type="ECO:0000313" key="2">
    <source>
        <dbReference type="EMBL" id="OSM05388.1"/>
    </source>
</evidence>
<sequence length="386" mass="40294">MAQRREVGIAAHVDGLVGASLHAGVALPAHVGLEVVSATVGGVDVHDVRRTNIDTVTTPVTARHINKCRHILIPPSRFLEVTGRFALDPLTHVTRVVAHVLGDVGELLLQLGIGQITHLGQVLTGAVSLGHALLESGGGLEEHVRELGPAHAGEQRGGGEDEQNEEEPVQRAGAHGEGPQQSEGGGAQQGDDEHVSRDELVPAAAFGADVNAQAEEEPVAAHADAGGAQVPQTGDDGRGVGARGGVLEDQQRGGDDEADKAVHLEDVGDAAVGILEFGGGEHIHGNGLHGDGDLLSGADVANTLFLSFFSVREEIFGALLVDHVQNSAANDQDEHHDNITLHNFRGYERREFGKGITANHGCCPPGVDLATIRLIIRGRYPAAKKN</sequence>
<organism evidence="2 3">
    <name type="scientific">Magnetofaba australis IT-1</name>
    <dbReference type="NCBI Taxonomy" id="1434232"/>
    <lineage>
        <taxon>Bacteria</taxon>
        <taxon>Pseudomonadati</taxon>
        <taxon>Pseudomonadota</taxon>
        <taxon>Magnetococcia</taxon>
        <taxon>Magnetococcales</taxon>
        <taxon>Magnetococcaceae</taxon>
        <taxon>Magnetofaba</taxon>
    </lineage>
</organism>
<proteinExistence type="predicted"/>
<dbReference type="EMBL" id="LVJN01000018">
    <property type="protein sequence ID" value="OSM05388.1"/>
    <property type="molecule type" value="Genomic_DNA"/>
</dbReference>
<evidence type="ECO:0000313" key="3">
    <source>
        <dbReference type="Proteomes" id="UP000194003"/>
    </source>
</evidence>
<accession>A0A1Y2K7P4</accession>
<protein>
    <submittedName>
        <fullName evidence="2">Uncharacterized protein</fullName>
    </submittedName>
</protein>
<feature type="region of interest" description="Disordered" evidence="1">
    <location>
        <begin position="150"/>
        <end position="195"/>
    </location>
</feature>
<dbReference type="Proteomes" id="UP000194003">
    <property type="component" value="Unassembled WGS sequence"/>
</dbReference>
<feature type="region of interest" description="Disordered" evidence="1">
    <location>
        <begin position="216"/>
        <end position="257"/>
    </location>
</feature>